<dbReference type="AlphaFoldDB" id="A0A940MQ49"/>
<keyword evidence="8" id="KW-1185">Reference proteome</keyword>
<dbReference type="PANTHER" id="PTHR11877:SF99">
    <property type="entry name" value="1,3,6,8-TETRAHYDROXYNAPHTHALENE SYNTHASE"/>
    <property type="match status" value="1"/>
</dbReference>
<dbReference type="GO" id="GO:0030639">
    <property type="term" value="P:polyketide biosynthetic process"/>
    <property type="evidence" value="ECO:0007669"/>
    <property type="project" value="TreeGrafter"/>
</dbReference>
<dbReference type="GO" id="GO:0016747">
    <property type="term" value="F:acyltransferase activity, transferring groups other than amino-acyl groups"/>
    <property type="evidence" value="ECO:0007669"/>
    <property type="project" value="InterPro"/>
</dbReference>
<dbReference type="CDD" id="cd00831">
    <property type="entry name" value="CHS_like"/>
    <property type="match status" value="1"/>
</dbReference>
<dbReference type="PIRSF" id="PIRSF000451">
    <property type="entry name" value="PKS_III"/>
    <property type="match status" value="1"/>
</dbReference>
<dbReference type="InterPro" id="IPR012328">
    <property type="entry name" value="Chalcone/stilbene_synt_C"/>
</dbReference>
<sequence length="354" mass="38181">MTAYLHSTAVAVPPYVLEQGEVVAHAREILAPRYPEFDRIARAFHTAGIDRRHSVVPIEWFRGTHGWAERNARYMEGATELFVQAAGRALEAAGWTAEEVDCIVTVSSTGIATPTLEAQALVRMGFREDVLRVPVFGLGCAGGVSGAIVAQRMALAAPGDRVLMVAVETCSLAFRADRMQKADIIAAVLFADGAAALCLSTDRPEGQAVALGRPHQHTWRETLPIMGWDVDDTGLGVVFDRSIPDFVRSEYLPAAEAALARAGMRRGKVDRFVCHPGGAKVVSALERVLRLEQGSLTDERDVLRDYGNMSSPTVIFVLDRVLRGGQSGRMMACALGPGFTAAFLPLDVPERIAA</sequence>
<feature type="domain" description="Chalcone/stilbene synthase N-terminal" evidence="5">
    <location>
        <begin position="71"/>
        <end position="202"/>
    </location>
</feature>
<reference evidence="7" key="1">
    <citation type="submission" date="2021-03" db="EMBL/GenBank/DDBJ databases">
        <title>Sagittula salina sp. nov. strain M10.9X isolated from the marine waste.</title>
        <authorList>
            <person name="Satari L."/>
            <person name="Molina-Menor E."/>
            <person name="Vidal-Verdu A."/>
            <person name="Pascual J."/>
            <person name="Pereto J."/>
            <person name="Porcar M."/>
        </authorList>
    </citation>
    <scope>NUCLEOTIDE SEQUENCE</scope>
    <source>
        <strain evidence="7">M10.9X</strain>
    </source>
</reference>
<dbReference type="SUPFAM" id="SSF53901">
    <property type="entry name" value="Thiolase-like"/>
    <property type="match status" value="1"/>
</dbReference>
<feature type="active site" description="Acyl-thioester intermediate" evidence="4">
    <location>
        <position position="140"/>
    </location>
</feature>
<dbReference type="Proteomes" id="UP000675940">
    <property type="component" value="Unassembled WGS sequence"/>
</dbReference>
<dbReference type="InterPro" id="IPR016039">
    <property type="entry name" value="Thiolase-like"/>
</dbReference>
<keyword evidence="3" id="KW-0012">Acyltransferase</keyword>
<dbReference type="InterPro" id="IPR001099">
    <property type="entry name" value="Chalcone/stilbene_synt_N"/>
</dbReference>
<dbReference type="InterPro" id="IPR011141">
    <property type="entry name" value="Polyketide_synthase_type-III"/>
</dbReference>
<dbReference type="Pfam" id="PF00195">
    <property type="entry name" value="Chal_sti_synt_N"/>
    <property type="match status" value="1"/>
</dbReference>
<organism evidence="7 8">
    <name type="scientific">Sagittula salina</name>
    <dbReference type="NCBI Taxonomy" id="2820268"/>
    <lineage>
        <taxon>Bacteria</taxon>
        <taxon>Pseudomonadati</taxon>
        <taxon>Pseudomonadota</taxon>
        <taxon>Alphaproteobacteria</taxon>
        <taxon>Rhodobacterales</taxon>
        <taxon>Roseobacteraceae</taxon>
        <taxon>Sagittula</taxon>
    </lineage>
</organism>
<evidence type="ECO:0000313" key="8">
    <source>
        <dbReference type="Proteomes" id="UP000675940"/>
    </source>
</evidence>
<comment type="caution">
    <text evidence="7">The sequence shown here is derived from an EMBL/GenBank/DDBJ whole genome shotgun (WGS) entry which is preliminary data.</text>
</comment>
<evidence type="ECO:0000259" key="5">
    <source>
        <dbReference type="Pfam" id="PF00195"/>
    </source>
</evidence>
<comment type="similarity">
    <text evidence="1">Belongs to the thiolase-like superfamily. Chalcone/stilbene synthases family.</text>
</comment>
<protein>
    <submittedName>
        <fullName evidence="7">Type III polyketide synthase</fullName>
    </submittedName>
</protein>
<accession>A0A940MQ49</accession>
<evidence type="ECO:0000256" key="4">
    <source>
        <dbReference type="PIRSR" id="PIRSR000451-1"/>
    </source>
</evidence>
<name>A0A940MQ49_9RHOB</name>
<dbReference type="EMBL" id="JAGISH010000008">
    <property type="protein sequence ID" value="MBP0483793.1"/>
    <property type="molecule type" value="Genomic_DNA"/>
</dbReference>
<keyword evidence="2" id="KW-0808">Transferase</keyword>
<gene>
    <name evidence="7" type="ORF">J5474_15015</name>
</gene>
<evidence type="ECO:0000313" key="7">
    <source>
        <dbReference type="EMBL" id="MBP0483793.1"/>
    </source>
</evidence>
<feature type="domain" description="Chalcone/stilbene synthase C-terminal" evidence="6">
    <location>
        <begin position="229"/>
        <end position="323"/>
    </location>
</feature>
<dbReference type="Pfam" id="PF02797">
    <property type="entry name" value="Chal_sti_synt_C"/>
    <property type="match status" value="1"/>
</dbReference>
<proteinExistence type="inferred from homology"/>
<dbReference type="PANTHER" id="PTHR11877">
    <property type="entry name" value="HYDROXYMETHYLGLUTARYL-COA SYNTHASE"/>
    <property type="match status" value="1"/>
</dbReference>
<evidence type="ECO:0000256" key="3">
    <source>
        <dbReference type="ARBA" id="ARBA00023315"/>
    </source>
</evidence>
<evidence type="ECO:0000259" key="6">
    <source>
        <dbReference type="Pfam" id="PF02797"/>
    </source>
</evidence>
<evidence type="ECO:0000256" key="2">
    <source>
        <dbReference type="ARBA" id="ARBA00022679"/>
    </source>
</evidence>
<dbReference type="Gene3D" id="3.40.47.10">
    <property type="match status" value="2"/>
</dbReference>
<evidence type="ECO:0000256" key="1">
    <source>
        <dbReference type="ARBA" id="ARBA00005531"/>
    </source>
</evidence>
<dbReference type="RefSeq" id="WP_209361734.1">
    <property type="nucleotide sequence ID" value="NZ_JAGISH010000008.1"/>
</dbReference>